<name>A0ACC3BQ67_PYRYE</name>
<reference evidence="1" key="1">
    <citation type="submission" date="2019-11" db="EMBL/GenBank/DDBJ databases">
        <title>Nori genome reveals adaptations in red seaweeds to the harsh intertidal environment.</title>
        <authorList>
            <person name="Wang D."/>
            <person name="Mao Y."/>
        </authorList>
    </citation>
    <scope>NUCLEOTIDE SEQUENCE</scope>
    <source>
        <tissue evidence="1">Gametophyte</tissue>
    </source>
</reference>
<evidence type="ECO:0000313" key="1">
    <source>
        <dbReference type="EMBL" id="KAK1859632.1"/>
    </source>
</evidence>
<dbReference type="Proteomes" id="UP000798662">
    <property type="component" value="Chromosome 1"/>
</dbReference>
<organism evidence="1 2">
    <name type="scientific">Pyropia yezoensis</name>
    <name type="common">Susabi-nori</name>
    <name type="synonym">Porphyra yezoensis</name>
    <dbReference type="NCBI Taxonomy" id="2788"/>
    <lineage>
        <taxon>Eukaryota</taxon>
        <taxon>Rhodophyta</taxon>
        <taxon>Bangiophyceae</taxon>
        <taxon>Bangiales</taxon>
        <taxon>Bangiaceae</taxon>
        <taxon>Pyropia</taxon>
    </lineage>
</organism>
<dbReference type="EMBL" id="CM020618">
    <property type="protein sequence ID" value="KAK1859632.1"/>
    <property type="molecule type" value="Genomic_DNA"/>
</dbReference>
<accession>A0ACC3BQ67</accession>
<evidence type="ECO:0000313" key="2">
    <source>
        <dbReference type="Proteomes" id="UP000798662"/>
    </source>
</evidence>
<protein>
    <submittedName>
        <fullName evidence="1">Uncharacterized protein</fullName>
    </submittedName>
</protein>
<proteinExistence type="predicted"/>
<sequence>MHSLRCGALPPGWEGGRANVDVGVASLATTAGDPRRPATLFARAPDPLGFLIDAHGQTAGDIFLTGTAASVVMQGGANGDAPATPRLLRSYGSSRRSLVQAQRQTGLEGDSGGRGRTPLLVDLDGDGDLDLITLNYEVPPAGVGPRQRVYENVGGKFVRRPGTGLEDAGVERALLTDFDGDGRLDVVAFPFFRLYRATGAFAFADVTDGWMRRVPGGASAGRNTWAAAELDANNDGKWDLFLARNGSPDVLLLNGGADFFISAPLPATGTHHGDVTVGDFNNDGAVDLFLASTAPAAAPRKRRDVLLSGDGRGGFALAPAAATGVHVWTAAGGDSVQAFDADRDGRLDLLVGSGAEVAAGGPPGGWDLFLNTVPLPAQGGGHWLAVSVGRSAGRRAAATGATLRLTVEVGGGGGGGGEGPRRRRCLHRRVGGAGGSGSSDCLRVVHFGLGAADTVVALEVRWSDGSTVVRRDVPVDAVYTVTAA</sequence>
<keyword evidence="2" id="KW-1185">Reference proteome</keyword>
<comment type="caution">
    <text evidence="1">The sequence shown here is derived from an EMBL/GenBank/DDBJ whole genome shotgun (WGS) entry which is preliminary data.</text>
</comment>
<gene>
    <name evidence="1" type="ORF">I4F81_002226</name>
</gene>